<dbReference type="InterPro" id="IPR001227">
    <property type="entry name" value="Ac_transferase_dom_sf"/>
</dbReference>
<dbReference type="EMBL" id="PQXM01000529">
    <property type="protein sequence ID" value="TGO71776.1"/>
    <property type="molecule type" value="Genomic_DNA"/>
</dbReference>
<dbReference type="AlphaFoldDB" id="A0A4Z1JE19"/>
<keyword evidence="2" id="KW-1185">Reference proteome</keyword>
<dbReference type="Proteomes" id="UP000297229">
    <property type="component" value="Unassembled WGS sequence"/>
</dbReference>
<evidence type="ECO:0000313" key="2">
    <source>
        <dbReference type="Proteomes" id="UP000297229"/>
    </source>
</evidence>
<comment type="caution">
    <text evidence="1">The sequence shown here is derived from an EMBL/GenBank/DDBJ whole genome shotgun (WGS) entry which is preliminary data.</text>
</comment>
<proteinExistence type="predicted"/>
<dbReference type="Gene3D" id="3.40.366.10">
    <property type="entry name" value="Malonyl-Coenzyme A Acyl Carrier Protein, domain 2"/>
    <property type="match status" value="1"/>
</dbReference>
<reference evidence="1 2" key="1">
    <citation type="submission" date="2017-12" db="EMBL/GenBank/DDBJ databases">
        <title>Comparative genomics of Botrytis spp.</title>
        <authorList>
            <person name="Valero-Jimenez C.A."/>
            <person name="Tapia P."/>
            <person name="Veloso J."/>
            <person name="Silva-Moreno E."/>
            <person name="Staats M."/>
            <person name="Valdes J.H."/>
            <person name="Van Kan J.A.L."/>
        </authorList>
    </citation>
    <scope>NUCLEOTIDE SEQUENCE [LARGE SCALE GENOMIC DNA]</scope>
    <source>
        <strain evidence="1 2">Be9601</strain>
    </source>
</reference>
<gene>
    <name evidence="1" type="ORF">BELL_0531g00030</name>
</gene>
<dbReference type="STRING" id="278938.A0A4Z1JE19"/>
<protein>
    <submittedName>
        <fullName evidence="1">Uncharacterized protein</fullName>
    </submittedName>
</protein>
<name>A0A4Z1JE19_9HELO</name>
<organism evidence="1 2">
    <name type="scientific">Botrytis elliptica</name>
    <dbReference type="NCBI Taxonomy" id="278938"/>
    <lineage>
        <taxon>Eukaryota</taxon>
        <taxon>Fungi</taxon>
        <taxon>Dikarya</taxon>
        <taxon>Ascomycota</taxon>
        <taxon>Pezizomycotina</taxon>
        <taxon>Leotiomycetes</taxon>
        <taxon>Helotiales</taxon>
        <taxon>Sclerotiniaceae</taxon>
        <taxon>Botrytis</taxon>
    </lineage>
</organism>
<evidence type="ECO:0000313" key="1">
    <source>
        <dbReference type="EMBL" id="TGO71776.1"/>
    </source>
</evidence>
<accession>A0A4Z1JE19</accession>
<dbReference type="GO" id="GO:0016740">
    <property type="term" value="F:transferase activity"/>
    <property type="evidence" value="ECO:0007669"/>
    <property type="project" value="InterPro"/>
</dbReference>
<sequence length="181" mass="19679">MVMNRVEDYELSAAFFCPQNRAPDEDYLASLYLFLSQNEYGQILLEMPQGLEVVGILKSWATSGKSSQLAAVRLKYTGGAQGYCGGLPLAIAIACAQDEMELVKNTAIVIRVLLGVGAYGEAADDTRGAGSTTLAFRLKYEGQGDDLTRLFPETHVSAITDPRSISIISPAKRLEELFVYT</sequence>